<dbReference type="InterPro" id="IPR015424">
    <property type="entry name" value="PyrdxlP-dep_Trfase"/>
</dbReference>
<feature type="domain" description="Aminotransferase class I/classII large" evidence="7">
    <location>
        <begin position="38"/>
        <end position="363"/>
    </location>
</feature>
<dbReference type="GO" id="GO:0009102">
    <property type="term" value="P:biotin biosynthetic process"/>
    <property type="evidence" value="ECO:0007669"/>
    <property type="project" value="TreeGrafter"/>
</dbReference>
<dbReference type="EMBL" id="FNAN01000007">
    <property type="protein sequence ID" value="SDE84560.1"/>
    <property type="molecule type" value="Genomic_DNA"/>
</dbReference>
<keyword evidence="4" id="KW-0808">Transferase</keyword>
<evidence type="ECO:0000313" key="9">
    <source>
        <dbReference type="Proteomes" id="UP000198748"/>
    </source>
</evidence>
<dbReference type="Pfam" id="PF00155">
    <property type="entry name" value="Aminotran_1_2"/>
    <property type="match status" value="1"/>
</dbReference>
<dbReference type="PROSITE" id="PS00599">
    <property type="entry name" value="AA_TRANSFER_CLASS_2"/>
    <property type="match status" value="1"/>
</dbReference>
<dbReference type="Proteomes" id="UP000198748">
    <property type="component" value="Unassembled WGS sequence"/>
</dbReference>
<accession>A0A1G7G8V3</accession>
<dbReference type="InterPro" id="IPR015422">
    <property type="entry name" value="PyrdxlP-dep_Trfase_small"/>
</dbReference>
<evidence type="ECO:0000256" key="4">
    <source>
        <dbReference type="ARBA" id="ARBA00022679"/>
    </source>
</evidence>
<keyword evidence="5 6" id="KW-0663">Pyridoxal phosphate</keyword>
<organism evidence="8 9">
    <name type="scientific">Dyadobacter soli</name>
    <dbReference type="NCBI Taxonomy" id="659014"/>
    <lineage>
        <taxon>Bacteria</taxon>
        <taxon>Pseudomonadati</taxon>
        <taxon>Bacteroidota</taxon>
        <taxon>Cytophagia</taxon>
        <taxon>Cytophagales</taxon>
        <taxon>Spirosomataceae</taxon>
        <taxon>Dyadobacter</taxon>
    </lineage>
</organism>
<comment type="cofactor">
    <cofactor evidence="1 6">
        <name>pyridoxal 5'-phosphate</name>
        <dbReference type="ChEBI" id="CHEBI:597326"/>
    </cofactor>
</comment>
<dbReference type="Gene3D" id="3.90.1150.10">
    <property type="entry name" value="Aspartate Aminotransferase, domain 1"/>
    <property type="match status" value="1"/>
</dbReference>
<evidence type="ECO:0000313" key="8">
    <source>
        <dbReference type="EMBL" id="SDE84560.1"/>
    </source>
</evidence>
<dbReference type="Gene3D" id="3.40.640.10">
    <property type="entry name" value="Type I PLP-dependent aspartate aminotransferase-like (Major domain)"/>
    <property type="match status" value="1"/>
</dbReference>
<sequence length="373" mass="41417">MRDGVLAQLSQDLARREEQGILRELRVKGQGVDFYSNDYLGLASNNACHEMLTAALQHNPQWLRGATGSRLVSGNSAFVLSVEDFIAKQHETERALLFPSGYMANLALFSCLPKRNDTILLDEFVHRSVIDGCRLSFAKKMRFLHNDLDHLESRLAKTPGKCWIAVESLYSMEGDFAPLHDLVLLAERYGASLIVDEAHAMGVFGYGLVYTQALQERVCATVVTYGKAMGAHGAAVLGNNTVIDYLVNFAAPFIYTTGQPDWFAATIRNSYEFLKMNPRLREDLQSRITCFTSAGLPTFSGASSPVQSVPFPGVARLMAVREMLESQSLFTFAVRPPTVQSGSERLRISLHAFNTDAEIRQLTTILKELHDTE</sequence>
<proteinExistence type="inferred from homology"/>
<dbReference type="GO" id="GO:0030170">
    <property type="term" value="F:pyridoxal phosphate binding"/>
    <property type="evidence" value="ECO:0007669"/>
    <property type="project" value="InterPro"/>
</dbReference>
<dbReference type="AlphaFoldDB" id="A0A1G7G8V3"/>
<dbReference type="SUPFAM" id="SSF53383">
    <property type="entry name" value="PLP-dependent transferases"/>
    <property type="match status" value="1"/>
</dbReference>
<evidence type="ECO:0000256" key="6">
    <source>
        <dbReference type="RuleBase" id="RU003693"/>
    </source>
</evidence>
<comment type="similarity">
    <text evidence="3">Belongs to the class-II pyridoxal-phosphate-dependent aminotransferase family. BioF subfamily.</text>
</comment>
<evidence type="ECO:0000256" key="3">
    <source>
        <dbReference type="ARBA" id="ARBA00010008"/>
    </source>
</evidence>
<name>A0A1G7G8V3_9BACT</name>
<keyword evidence="9" id="KW-1185">Reference proteome</keyword>
<dbReference type="PANTHER" id="PTHR13693">
    <property type="entry name" value="CLASS II AMINOTRANSFERASE/8-AMINO-7-OXONONANOATE SYNTHASE"/>
    <property type="match status" value="1"/>
</dbReference>
<evidence type="ECO:0000256" key="2">
    <source>
        <dbReference type="ARBA" id="ARBA00005189"/>
    </source>
</evidence>
<dbReference type="OrthoDB" id="9807157at2"/>
<evidence type="ECO:0000256" key="5">
    <source>
        <dbReference type="ARBA" id="ARBA00022898"/>
    </source>
</evidence>
<dbReference type="RefSeq" id="WP_090150293.1">
    <property type="nucleotide sequence ID" value="NZ_FNAN01000007.1"/>
</dbReference>
<gene>
    <name evidence="8" type="ORF">SAMN04487996_107168</name>
</gene>
<dbReference type="InterPro" id="IPR001917">
    <property type="entry name" value="Aminotrans_II_pyridoxalP_BS"/>
</dbReference>
<reference evidence="9" key="1">
    <citation type="submission" date="2016-10" db="EMBL/GenBank/DDBJ databases">
        <authorList>
            <person name="Varghese N."/>
            <person name="Submissions S."/>
        </authorList>
    </citation>
    <scope>NUCLEOTIDE SEQUENCE [LARGE SCALE GENOMIC DNA]</scope>
    <source>
        <strain evidence="9">DSM 25329</strain>
    </source>
</reference>
<dbReference type="InterPro" id="IPR004839">
    <property type="entry name" value="Aminotransferase_I/II_large"/>
</dbReference>
<dbReference type="GO" id="GO:0016740">
    <property type="term" value="F:transferase activity"/>
    <property type="evidence" value="ECO:0007669"/>
    <property type="project" value="UniProtKB-KW"/>
</dbReference>
<comment type="pathway">
    <text evidence="2">Lipid metabolism.</text>
</comment>
<dbReference type="InterPro" id="IPR050087">
    <property type="entry name" value="AON_synthase_class-II"/>
</dbReference>
<evidence type="ECO:0000259" key="7">
    <source>
        <dbReference type="Pfam" id="PF00155"/>
    </source>
</evidence>
<evidence type="ECO:0000256" key="1">
    <source>
        <dbReference type="ARBA" id="ARBA00001933"/>
    </source>
</evidence>
<protein>
    <submittedName>
        <fullName evidence="8">8-amino-7-oxononanoate synthase</fullName>
    </submittedName>
</protein>
<dbReference type="InterPro" id="IPR015421">
    <property type="entry name" value="PyrdxlP-dep_Trfase_major"/>
</dbReference>
<dbReference type="PANTHER" id="PTHR13693:SF77">
    <property type="entry name" value="8-AMINO-7-OXONONANOATE SYNTHASE"/>
    <property type="match status" value="1"/>
</dbReference>
<dbReference type="STRING" id="659014.SAMN04487996_107168"/>